<protein>
    <recommendedName>
        <fullName evidence="3">DNA-binding protein</fullName>
    </recommendedName>
</protein>
<organism evidence="1 2">
    <name type="scientific">Pseudaquabacterium terrae</name>
    <dbReference type="NCBI Taxonomy" id="2732868"/>
    <lineage>
        <taxon>Bacteria</taxon>
        <taxon>Pseudomonadati</taxon>
        <taxon>Pseudomonadota</taxon>
        <taxon>Betaproteobacteria</taxon>
        <taxon>Burkholderiales</taxon>
        <taxon>Sphaerotilaceae</taxon>
        <taxon>Pseudaquabacterium</taxon>
    </lineage>
</organism>
<dbReference type="Proteomes" id="UP000737171">
    <property type="component" value="Unassembled WGS sequence"/>
</dbReference>
<comment type="caution">
    <text evidence="1">The sequence shown here is derived from an EMBL/GenBank/DDBJ whole genome shotgun (WGS) entry which is preliminary data.</text>
</comment>
<dbReference type="RefSeq" id="WP_173125248.1">
    <property type="nucleotide sequence ID" value="NZ_JABRWJ010000005.1"/>
</dbReference>
<evidence type="ECO:0000313" key="1">
    <source>
        <dbReference type="EMBL" id="NRF69009.1"/>
    </source>
</evidence>
<dbReference type="EMBL" id="JABRWJ010000005">
    <property type="protein sequence ID" value="NRF69009.1"/>
    <property type="molecule type" value="Genomic_DNA"/>
</dbReference>
<evidence type="ECO:0000313" key="2">
    <source>
        <dbReference type="Proteomes" id="UP000737171"/>
    </source>
</evidence>
<name>A0ABX2EKE8_9BURK</name>
<reference evidence="1 2" key="1">
    <citation type="submission" date="2020-05" db="EMBL/GenBank/DDBJ databases">
        <title>Aquincola sp. isolate from soil.</title>
        <authorList>
            <person name="Han J."/>
            <person name="Kim D.-U."/>
        </authorList>
    </citation>
    <scope>NUCLEOTIDE SEQUENCE [LARGE SCALE GENOMIC DNA]</scope>
    <source>
        <strain evidence="1 2">S2</strain>
    </source>
</reference>
<proteinExistence type="predicted"/>
<evidence type="ECO:0008006" key="3">
    <source>
        <dbReference type="Google" id="ProtNLM"/>
    </source>
</evidence>
<sequence length="95" mass="10097">MSLKKTDMVKNLAKKLDGKMKSAGIPQRFAQGSSEVGAKRELRAGNTANKLVPVACRLPADLVNQLRDRAVGHEGGINALVARVLAEWLASSKGS</sequence>
<accession>A0ABX2EKE8</accession>
<keyword evidence="2" id="KW-1185">Reference proteome</keyword>
<gene>
    <name evidence="1" type="ORF">HLB44_18610</name>
</gene>